<reference evidence="1" key="2">
    <citation type="journal article" date="2015" name="Fish Shellfish Immunol.">
        <title>Early steps in the European eel (Anguilla anguilla)-Vibrio vulnificus interaction in the gills: Role of the RtxA13 toxin.</title>
        <authorList>
            <person name="Callol A."/>
            <person name="Pajuelo D."/>
            <person name="Ebbesson L."/>
            <person name="Teles M."/>
            <person name="MacKenzie S."/>
            <person name="Amaro C."/>
        </authorList>
    </citation>
    <scope>NUCLEOTIDE SEQUENCE</scope>
</reference>
<sequence length="46" mass="5243">MIPCTGNKNLNKIPVFCIEVLKQQWLVHSIERNTNTFTTYSCADNG</sequence>
<proteinExistence type="predicted"/>
<accession>A0A0E9TXJ7</accession>
<evidence type="ECO:0000313" key="1">
    <source>
        <dbReference type="EMBL" id="JAH58241.1"/>
    </source>
</evidence>
<protein>
    <submittedName>
        <fullName evidence="1">Uncharacterized protein</fullName>
    </submittedName>
</protein>
<dbReference type="AlphaFoldDB" id="A0A0E9TXJ7"/>
<reference evidence="1" key="1">
    <citation type="submission" date="2014-11" db="EMBL/GenBank/DDBJ databases">
        <authorList>
            <person name="Amaro Gonzalez C."/>
        </authorList>
    </citation>
    <scope>NUCLEOTIDE SEQUENCE</scope>
</reference>
<organism evidence="1">
    <name type="scientific">Anguilla anguilla</name>
    <name type="common">European freshwater eel</name>
    <name type="synonym">Muraena anguilla</name>
    <dbReference type="NCBI Taxonomy" id="7936"/>
    <lineage>
        <taxon>Eukaryota</taxon>
        <taxon>Metazoa</taxon>
        <taxon>Chordata</taxon>
        <taxon>Craniata</taxon>
        <taxon>Vertebrata</taxon>
        <taxon>Euteleostomi</taxon>
        <taxon>Actinopterygii</taxon>
        <taxon>Neopterygii</taxon>
        <taxon>Teleostei</taxon>
        <taxon>Anguilliformes</taxon>
        <taxon>Anguillidae</taxon>
        <taxon>Anguilla</taxon>
    </lineage>
</organism>
<dbReference type="EMBL" id="GBXM01050336">
    <property type="protein sequence ID" value="JAH58241.1"/>
    <property type="molecule type" value="Transcribed_RNA"/>
</dbReference>
<name>A0A0E9TXJ7_ANGAN</name>